<evidence type="ECO:0000313" key="7">
    <source>
        <dbReference type="Proteomes" id="UP000285301"/>
    </source>
</evidence>
<dbReference type="OrthoDB" id="205166at2759"/>
<comment type="caution">
    <text evidence="6">The sequence shown here is derived from an EMBL/GenBank/DDBJ whole genome shotgun (WGS) entry which is preliminary data.</text>
</comment>
<keyword evidence="4" id="KW-0539">Nucleus</keyword>
<sequence length="225" mass="26503">MSAANEDEIIKRKLLIDGDGIGDDRRINIMLRSFLKWCSSNEETEEEQNINYERILLMLTNCEHAMAKSQEVLLMNKLEVQNYEELYGKIEKGIEEAQQRIALCKADLQRAKVIRRNKQEYDMLAKIILEHPDRKESLKRLSLLEDEIKKLQQIKEELNRKVEKRRKQFQVLLTSAYELQLMLQEEENNILDNLDQQSYGVEESKQPLINQETVNNECESMDISA</sequence>
<evidence type="ECO:0000256" key="5">
    <source>
        <dbReference type="SAM" id="Coils"/>
    </source>
</evidence>
<keyword evidence="7" id="KW-1185">Reference proteome</keyword>
<dbReference type="Pfam" id="PF05615">
    <property type="entry name" value="THOC7"/>
    <property type="match status" value="1"/>
</dbReference>
<dbReference type="Proteomes" id="UP000285301">
    <property type="component" value="Unassembled WGS sequence"/>
</dbReference>
<evidence type="ECO:0000256" key="4">
    <source>
        <dbReference type="ARBA" id="ARBA00023242"/>
    </source>
</evidence>
<keyword evidence="3 5" id="KW-0175">Coiled coil</keyword>
<evidence type="ECO:0000256" key="2">
    <source>
        <dbReference type="ARBA" id="ARBA00006482"/>
    </source>
</evidence>
<accession>A0A3S3PNW2</accession>
<gene>
    <name evidence="6" type="ORF">B4U79_11976</name>
</gene>
<dbReference type="InterPro" id="IPR008501">
    <property type="entry name" value="THOC7/Mft1"/>
</dbReference>
<organism evidence="6 7">
    <name type="scientific">Dinothrombium tinctorium</name>
    <dbReference type="NCBI Taxonomy" id="1965070"/>
    <lineage>
        <taxon>Eukaryota</taxon>
        <taxon>Metazoa</taxon>
        <taxon>Ecdysozoa</taxon>
        <taxon>Arthropoda</taxon>
        <taxon>Chelicerata</taxon>
        <taxon>Arachnida</taxon>
        <taxon>Acari</taxon>
        <taxon>Acariformes</taxon>
        <taxon>Trombidiformes</taxon>
        <taxon>Prostigmata</taxon>
        <taxon>Anystina</taxon>
        <taxon>Parasitengona</taxon>
        <taxon>Trombidioidea</taxon>
        <taxon>Trombidiidae</taxon>
        <taxon>Dinothrombium</taxon>
    </lineage>
</organism>
<dbReference type="GO" id="GO:0000445">
    <property type="term" value="C:THO complex part of transcription export complex"/>
    <property type="evidence" value="ECO:0007669"/>
    <property type="project" value="InterPro"/>
</dbReference>
<dbReference type="GO" id="GO:0006397">
    <property type="term" value="P:mRNA processing"/>
    <property type="evidence" value="ECO:0007669"/>
    <property type="project" value="InterPro"/>
</dbReference>
<evidence type="ECO:0000256" key="3">
    <source>
        <dbReference type="ARBA" id="ARBA00023054"/>
    </source>
</evidence>
<evidence type="ECO:0000256" key="1">
    <source>
        <dbReference type="ARBA" id="ARBA00004123"/>
    </source>
</evidence>
<dbReference type="PANTHER" id="PTHR23405:SF5">
    <property type="entry name" value="THO COMPLEX SUBUNIT 7 HOMOLOG"/>
    <property type="match status" value="1"/>
</dbReference>
<name>A0A3S3PNW2_9ACAR</name>
<feature type="coiled-coil region" evidence="5">
    <location>
        <begin position="80"/>
        <end position="168"/>
    </location>
</feature>
<proteinExistence type="inferred from homology"/>
<dbReference type="GO" id="GO:0006406">
    <property type="term" value="P:mRNA export from nucleus"/>
    <property type="evidence" value="ECO:0007669"/>
    <property type="project" value="TreeGrafter"/>
</dbReference>
<evidence type="ECO:0000313" key="6">
    <source>
        <dbReference type="EMBL" id="RWS05304.1"/>
    </source>
</evidence>
<dbReference type="EMBL" id="NCKU01004891">
    <property type="protein sequence ID" value="RWS05304.1"/>
    <property type="molecule type" value="Genomic_DNA"/>
</dbReference>
<comment type="similarity">
    <text evidence="2">Belongs to the THOC7 family.</text>
</comment>
<reference evidence="6 7" key="1">
    <citation type="journal article" date="2018" name="Gigascience">
        <title>Genomes of trombidid mites reveal novel predicted allergens and laterally-transferred genes associated with secondary metabolism.</title>
        <authorList>
            <person name="Dong X."/>
            <person name="Chaisiri K."/>
            <person name="Xia D."/>
            <person name="Armstrong S.D."/>
            <person name="Fang Y."/>
            <person name="Donnelly M.J."/>
            <person name="Kadowaki T."/>
            <person name="McGarry J.W."/>
            <person name="Darby A.C."/>
            <person name="Makepeace B.L."/>
        </authorList>
    </citation>
    <scope>NUCLEOTIDE SEQUENCE [LARGE SCALE GENOMIC DNA]</scope>
    <source>
        <strain evidence="6">UoL-WK</strain>
    </source>
</reference>
<comment type="subcellular location">
    <subcellularLocation>
        <location evidence="1">Nucleus</location>
    </subcellularLocation>
</comment>
<dbReference type="AlphaFoldDB" id="A0A3S3PNW2"/>
<dbReference type="PANTHER" id="PTHR23405">
    <property type="entry name" value="MAINTENANCE OF KILLER 16 MAK16 PROTEIN-RELATED"/>
    <property type="match status" value="1"/>
</dbReference>
<dbReference type="STRING" id="1965070.A0A3S3PNW2"/>
<protein>
    <submittedName>
        <fullName evidence="6">THO complex subunit-like protein</fullName>
    </submittedName>
</protein>